<keyword evidence="2" id="KW-0238">DNA-binding</keyword>
<proteinExistence type="predicted"/>
<dbReference type="PANTHER" id="PTHR43280:SF29">
    <property type="entry name" value="ARAC-FAMILY TRANSCRIPTIONAL REGULATOR"/>
    <property type="match status" value="1"/>
</dbReference>
<sequence>MVEVQFNHILMHVQCVFYIVAAFLILRKAKKIYLENYTGASLESLNWLFQFTLALSIFFSIALLKNIFKFTAYPDVAEWLKVGLILSELVIIFWYLYKALNNPALFRNIDSRLKLVSEIIFEDKNINPGVIREKEHNSTLLTLKQYMTEEMPFLNPSLTIQEVSKDIKIPVRELSVLINHNLEQHFYDFVNNYRIAYAMDLLKDASQNKVTVLEILYAAGFNSKSSFNTAFKKHTGQTPTAYRKSL</sequence>
<dbReference type="PROSITE" id="PS00041">
    <property type="entry name" value="HTH_ARAC_FAMILY_1"/>
    <property type="match status" value="1"/>
</dbReference>
<organism evidence="6 7">
    <name type="scientific">Pedobacter ginsengiterrae</name>
    <dbReference type="NCBI Taxonomy" id="871696"/>
    <lineage>
        <taxon>Bacteria</taxon>
        <taxon>Pseudomonadati</taxon>
        <taxon>Bacteroidota</taxon>
        <taxon>Sphingobacteriia</taxon>
        <taxon>Sphingobacteriales</taxon>
        <taxon>Sphingobacteriaceae</taxon>
        <taxon>Pedobacter</taxon>
    </lineage>
</organism>
<dbReference type="PROSITE" id="PS01124">
    <property type="entry name" value="HTH_ARAC_FAMILY_2"/>
    <property type="match status" value="1"/>
</dbReference>
<dbReference type="InterPro" id="IPR020449">
    <property type="entry name" value="Tscrpt_reg_AraC-type_HTH"/>
</dbReference>
<dbReference type="PANTHER" id="PTHR43280">
    <property type="entry name" value="ARAC-FAMILY TRANSCRIPTIONAL REGULATOR"/>
    <property type="match status" value="1"/>
</dbReference>
<feature type="domain" description="HTH araC/xylS-type" evidence="5">
    <location>
        <begin position="137"/>
        <end position="245"/>
    </location>
</feature>
<name>A0ABP7NPF4_9SPHI</name>
<dbReference type="SMART" id="SM00342">
    <property type="entry name" value="HTH_ARAC"/>
    <property type="match status" value="1"/>
</dbReference>
<dbReference type="Gene3D" id="1.10.10.60">
    <property type="entry name" value="Homeodomain-like"/>
    <property type="match status" value="1"/>
</dbReference>
<accession>A0ABP7NPF4</accession>
<gene>
    <name evidence="6" type="ORF">GCM10022246_01470</name>
</gene>
<dbReference type="EMBL" id="BAABAK010000001">
    <property type="protein sequence ID" value="GAA3950667.1"/>
    <property type="molecule type" value="Genomic_DNA"/>
</dbReference>
<keyword evidence="1" id="KW-0805">Transcription regulation</keyword>
<dbReference type="SUPFAM" id="SSF46689">
    <property type="entry name" value="Homeodomain-like"/>
    <property type="match status" value="1"/>
</dbReference>
<dbReference type="Pfam" id="PF12833">
    <property type="entry name" value="HTH_18"/>
    <property type="match status" value="1"/>
</dbReference>
<keyword evidence="4" id="KW-0472">Membrane</keyword>
<keyword evidence="4" id="KW-0812">Transmembrane</keyword>
<dbReference type="Proteomes" id="UP001501081">
    <property type="component" value="Unassembled WGS sequence"/>
</dbReference>
<evidence type="ECO:0000313" key="6">
    <source>
        <dbReference type="EMBL" id="GAA3950667.1"/>
    </source>
</evidence>
<dbReference type="PRINTS" id="PR00032">
    <property type="entry name" value="HTHARAC"/>
</dbReference>
<feature type="transmembrane region" description="Helical" evidence="4">
    <location>
        <begin position="47"/>
        <end position="67"/>
    </location>
</feature>
<evidence type="ECO:0000256" key="1">
    <source>
        <dbReference type="ARBA" id="ARBA00023015"/>
    </source>
</evidence>
<evidence type="ECO:0000259" key="5">
    <source>
        <dbReference type="PROSITE" id="PS01124"/>
    </source>
</evidence>
<keyword evidence="3" id="KW-0804">Transcription</keyword>
<protein>
    <recommendedName>
        <fullName evidence="5">HTH araC/xylS-type domain-containing protein</fullName>
    </recommendedName>
</protein>
<evidence type="ECO:0000313" key="7">
    <source>
        <dbReference type="Proteomes" id="UP001501081"/>
    </source>
</evidence>
<dbReference type="InterPro" id="IPR018062">
    <property type="entry name" value="HTH_AraC-typ_CS"/>
</dbReference>
<evidence type="ECO:0000256" key="3">
    <source>
        <dbReference type="ARBA" id="ARBA00023163"/>
    </source>
</evidence>
<keyword evidence="7" id="KW-1185">Reference proteome</keyword>
<evidence type="ECO:0000256" key="2">
    <source>
        <dbReference type="ARBA" id="ARBA00023125"/>
    </source>
</evidence>
<feature type="transmembrane region" description="Helical" evidence="4">
    <location>
        <begin position="79"/>
        <end position="97"/>
    </location>
</feature>
<reference evidence="7" key="1">
    <citation type="journal article" date="2019" name="Int. J. Syst. Evol. Microbiol.">
        <title>The Global Catalogue of Microorganisms (GCM) 10K type strain sequencing project: providing services to taxonomists for standard genome sequencing and annotation.</title>
        <authorList>
            <consortium name="The Broad Institute Genomics Platform"/>
            <consortium name="The Broad Institute Genome Sequencing Center for Infectious Disease"/>
            <person name="Wu L."/>
            <person name="Ma J."/>
        </authorList>
    </citation>
    <scope>NUCLEOTIDE SEQUENCE [LARGE SCALE GENOMIC DNA]</scope>
    <source>
        <strain evidence="7">JCM 17338</strain>
    </source>
</reference>
<dbReference type="InterPro" id="IPR009057">
    <property type="entry name" value="Homeodomain-like_sf"/>
</dbReference>
<dbReference type="InterPro" id="IPR018060">
    <property type="entry name" value="HTH_AraC"/>
</dbReference>
<keyword evidence="4" id="KW-1133">Transmembrane helix</keyword>
<comment type="caution">
    <text evidence="6">The sequence shown here is derived from an EMBL/GenBank/DDBJ whole genome shotgun (WGS) entry which is preliminary data.</text>
</comment>
<feature type="transmembrane region" description="Helical" evidence="4">
    <location>
        <begin position="6"/>
        <end position="26"/>
    </location>
</feature>
<evidence type="ECO:0000256" key="4">
    <source>
        <dbReference type="SAM" id="Phobius"/>
    </source>
</evidence>